<organism evidence="1 2">
    <name type="scientific">Cichorium intybus</name>
    <name type="common">Chicory</name>
    <dbReference type="NCBI Taxonomy" id="13427"/>
    <lineage>
        <taxon>Eukaryota</taxon>
        <taxon>Viridiplantae</taxon>
        <taxon>Streptophyta</taxon>
        <taxon>Embryophyta</taxon>
        <taxon>Tracheophyta</taxon>
        <taxon>Spermatophyta</taxon>
        <taxon>Magnoliopsida</taxon>
        <taxon>eudicotyledons</taxon>
        <taxon>Gunneridae</taxon>
        <taxon>Pentapetalae</taxon>
        <taxon>asterids</taxon>
        <taxon>campanulids</taxon>
        <taxon>Asterales</taxon>
        <taxon>Asteraceae</taxon>
        <taxon>Cichorioideae</taxon>
        <taxon>Cichorieae</taxon>
        <taxon>Cichoriinae</taxon>
        <taxon>Cichorium</taxon>
    </lineage>
</organism>
<protein>
    <submittedName>
        <fullName evidence="1">Uncharacterized protein</fullName>
    </submittedName>
</protein>
<reference evidence="2" key="1">
    <citation type="journal article" date="2022" name="Mol. Ecol. Resour.">
        <title>The genomes of chicory, endive, great burdock and yacon provide insights into Asteraceae palaeo-polyploidization history and plant inulin production.</title>
        <authorList>
            <person name="Fan W."/>
            <person name="Wang S."/>
            <person name="Wang H."/>
            <person name="Wang A."/>
            <person name="Jiang F."/>
            <person name="Liu H."/>
            <person name="Zhao H."/>
            <person name="Xu D."/>
            <person name="Zhang Y."/>
        </authorList>
    </citation>
    <scope>NUCLEOTIDE SEQUENCE [LARGE SCALE GENOMIC DNA]</scope>
    <source>
        <strain evidence="2">cv. Punajuju</strain>
    </source>
</reference>
<evidence type="ECO:0000313" key="1">
    <source>
        <dbReference type="EMBL" id="KAI3753539.1"/>
    </source>
</evidence>
<keyword evidence="2" id="KW-1185">Reference proteome</keyword>
<gene>
    <name evidence="1" type="ORF">L2E82_25594</name>
</gene>
<comment type="caution">
    <text evidence="1">The sequence shown here is derived from an EMBL/GenBank/DDBJ whole genome shotgun (WGS) entry which is preliminary data.</text>
</comment>
<accession>A0ACB9E3M3</accession>
<reference evidence="1 2" key="2">
    <citation type="journal article" date="2022" name="Mol. Ecol. Resour.">
        <title>The genomes of chicory, endive, great burdock and yacon provide insights into Asteraceae paleo-polyploidization history and plant inulin production.</title>
        <authorList>
            <person name="Fan W."/>
            <person name="Wang S."/>
            <person name="Wang H."/>
            <person name="Wang A."/>
            <person name="Jiang F."/>
            <person name="Liu H."/>
            <person name="Zhao H."/>
            <person name="Xu D."/>
            <person name="Zhang Y."/>
        </authorList>
    </citation>
    <scope>NUCLEOTIDE SEQUENCE [LARGE SCALE GENOMIC DNA]</scope>
    <source>
        <strain evidence="2">cv. Punajuju</strain>
        <tissue evidence="1">Leaves</tissue>
    </source>
</reference>
<name>A0ACB9E3M3_CICIN</name>
<proteinExistence type="predicted"/>
<dbReference type="Proteomes" id="UP001055811">
    <property type="component" value="Linkage Group LG04"/>
</dbReference>
<dbReference type="EMBL" id="CM042012">
    <property type="protein sequence ID" value="KAI3753539.1"/>
    <property type="molecule type" value="Genomic_DNA"/>
</dbReference>
<sequence length="89" mass="9944">MSTEQPSRTPHLFGFCENLDLIHLEYSTAGRILVIILSQLELSESLSVSASTILFGAVFLKHLQFNSDLSHPLQIKAAKLTITKLDQIY</sequence>
<evidence type="ECO:0000313" key="2">
    <source>
        <dbReference type="Proteomes" id="UP001055811"/>
    </source>
</evidence>